<dbReference type="AlphaFoldDB" id="A0A1J7JM94"/>
<accession>A0A1J7JM94</accession>
<name>A0A1J7JM94_9PEZI</name>
<gene>
    <name evidence="3" type="ORF">CONLIGDRAFT_654923</name>
</gene>
<evidence type="ECO:0000256" key="1">
    <source>
        <dbReference type="ARBA" id="ARBA00022630"/>
    </source>
</evidence>
<dbReference type="OrthoDB" id="276546at2759"/>
<evidence type="ECO:0000313" key="3">
    <source>
        <dbReference type="EMBL" id="OIW28826.1"/>
    </source>
</evidence>
<dbReference type="GO" id="GO:0010181">
    <property type="term" value="F:FMN binding"/>
    <property type="evidence" value="ECO:0007669"/>
    <property type="project" value="InterPro"/>
</dbReference>
<dbReference type="InterPro" id="IPR045247">
    <property type="entry name" value="Oye-like"/>
</dbReference>
<dbReference type="EMBL" id="KV875098">
    <property type="protein sequence ID" value="OIW28826.1"/>
    <property type="molecule type" value="Genomic_DNA"/>
</dbReference>
<organism evidence="3 4">
    <name type="scientific">Coniochaeta ligniaria NRRL 30616</name>
    <dbReference type="NCBI Taxonomy" id="1408157"/>
    <lineage>
        <taxon>Eukaryota</taxon>
        <taxon>Fungi</taxon>
        <taxon>Dikarya</taxon>
        <taxon>Ascomycota</taxon>
        <taxon>Pezizomycotina</taxon>
        <taxon>Sordariomycetes</taxon>
        <taxon>Sordariomycetidae</taxon>
        <taxon>Coniochaetales</taxon>
        <taxon>Coniochaetaceae</taxon>
        <taxon>Coniochaeta</taxon>
    </lineage>
</organism>
<reference evidence="3 4" key="1">
    <citation type="submission" date="2016-10" db="EMBL/GenBank/DDBJ databases">
        <title>Draft genome sequence of Coniochaeta ligniaria NRRL30616, a lignocellulolytic fungus for bioabatement of inhibitors in plant biomass hydrolysates.</title>
        <authorList>
            <consortium name="DOE Joint Genome Institute"/>
            <person name="Jimenez D.J."/>
            <person name="Hector R.E."/>
            <person name="Riley R."/>
            <person name="Sun H."/>
            <person name="Grigoriev I.V."/>
            <person name="Van Elsas J.D."/>
            <person name="Nichols N.N."/>
        </authorList>
    </citation>
    <scope>NUCLEOTIDE SEQUENCE [LARGE SCALE GENOMIC DNA]</scope>
    <source>
        <strain evidence="3 4">NRRL 30616</strain>
    </source>
</reference>
<evidence type="ECO:0000259" key="2">
    <source>
        <dbReference type="Pfam" id="PF00724"/>
    </source>
</evidence>
<dbReference type="FunFam" id="3.20.20.70:FF:000138">
    <property type="entry name" value="NADPH dehydrogenase 1"/>
    <property type="match status" value="1"/>
</dbReference>
<protein>
    <submittedName>
        <fullName evidence="3">FMN-linked oxidoreductase</fullName>
    </submittedName>
</protein>
<keyword evidence="1" id="KW-0285">Flavoprotein</keyword>
<dbReference type="FunCoup" id="A0A1J7JM94">
    <property type="interactions" value="781"/>
</dbReference>
<dbReference type="PANTHER" id="PTHR22893">
    <property type="entry name" value="NADH OXIDOREDUCTASE-RELATED"/>
    <property type="match status" value="1"/>
</dbReference>
<sequence length="368" mass="40667">MPADTRLFQPVTVGKMRLQHRLTMAPLTRFRADINHVPTDLMVEYYTQRASAPGTLIISEGTFMSPRAGGADNVPGIYNQAQIDAWKHVTKAVHDKGSYIFCQLWNLGRAADPKVAAKEGFKVKSSSAAAMPGSEHTPEAMTLDEIKQTIQDYVQAAKNAMEAGFDGVELHGANGYLIDQFTQDKVNQRTDQYGGSIENRSRFAVEVFEAVSSAIGSEHTAIRFSPYSTFQGMRMDEPVPQFTDVVSKIAKFNPVFIHLVEGRVAGILDVTTANQGLDFAFEAFKGPIMVAGGFLPESARQLVDEVHPDRVILVAFGRYFISTPDLVFRIQKGLALNAYDRNTFYLPGRSKEGYTDYPFSEEFVAAQA</sequence>
<keyword evidence="4" id="KW-1185">Reference proteome</keyword>
<proteinExistence type="predicted"/>
<dbReference type="Pfam" id="PF00724">
    <property type="entry name" value="Oxidored_FMN"/>
    <property type="match status" value="1"/>
</dbReference>
<dbReference type="Gene3D" id="3.20.20.70">
    <property type="entry name" value="Aldolase class I"/>
    <property type="match status" value="1"/>
</dbReference>
<dbReference type="InterPro" id="IPR001155">
    <property type="entry name" value="OxRdtase_FMN_N"/>
</dbReference>
<dbReference type="InParanoid" id="A0A1J7JM94"/>
<dbReference type="SUPFAM" id="SSF51395">
    <property type="entry name" value="FMN-linked oxidoreductases"/>
    <property type="match status" value="1"/>
</dbReference>
<dbReference type="STRING" id="1408157.A0A1J7JM94"/>
<feature type="domain" description="NADH:flavin oxidoreductase/NADH oxidase N-terminal" evidence="2">
    <location>
        <begin position="7"/>
        <end position="337"/>
    </location>
</feature>
<dbReference type="GO" id="GO:0003959">
    <property type="term" value="F:NADPH dehydrogenase activity"/>
    <property type="evidence" value="ECO:0007669"/>
    <property type="project" value="TreeGrafter"/>
</dbReference>
<dbReference type="Proteomes" id="UP000182658">
    <property type="component" value="Unassembled WGS sequence"/>
</dbReference>
<dbReference type="PANTHER" id="PTHR22893:SF91">
    <property type="entry name" value="NADPH DEHYDROGENASE 2-RELATED"/>
    <property type="match status" value="1"/>
</dbReference>
<evidence type="ECO:0000313" key="4">
    <source>
        <dbReference type="Proteomes" id="UP000182658"/>
    </source>
</evidence>
<dbReference type="InterPro" id="IPR013785">
    <property type="entry name" value="Aldolase_TIM"/>
</dbReference>
<dbReference type="CDD" id="cd02933">
    <property type="entry name" value="OYE_like_FMN"/>
    <property type="match status" value="1"/>
</dbReference>